<dbReference type="CDD" id="cd00412">
    <property type="entry name" value="pyrophosphatase"/>
    <property type="match status" value="1"/>
</dbReference>
<keyword evidence="3 5" id="KW-0378">Hydrolase</keyword>
<dbReference type="SUPFAM" id="SSF50324">
    <property type="entry name" value="Inorganic pyrophosphatase"/>
    <property type="match status" value="1"/>
</dbReference>
<feature type="binding site" evidence="5">
    <location>
        <position position="30"/>
    </location>
    <ligand>
        <name>substrate</name>
    </ligand>
</feature>
<feature type="binding site" evidence="5">
    <location>
        <position position="71"/>
    </location>
    <ligand>
        <name>Mg(2+)</name>
        <dbReference type="ChEBI" id="CHEBI:18420"/>
        <label>1</label>
    </ligand>
</feature>
<accession>A0A6N4R957</accession>
<comment type="caution">
    <text evidence="6">The sequence shown here is derived from an EMBL/GenBank/DDBJ whole genome shotgun (WGS) entry which is preliminary data.</text>
</comment>
<dbReference type="PROSITE" id="PS00387">
    <property type="entry name" value="PPASE"/>
    <property type="match status" value="1"/>
</dbReference>
<evidence type="ECO:0000256" key="3">
    <source>
        <dbReference type="ARBA" id="ARBA00022801"/>
    </source>
</evidence>
<feature type="binding site" evidence="5">
    <location>
        <position position="66"/>
    </location>
    <ligand>
        <name>Mg(2+)</name>
        <dbReference type="ChEBI" id="CHEBI:18420"/>
        <label>1</label>
    </ligand>
</feature>
<keyword evidence="2 5" id="KW-0479">Metal-binding</keyword>
<proteinExistence type="inferred from homology"/>
<protein>
    <recommendedName>
        <fullName evidence="5">Inorganic pyrophosphatase</fullName>
        <ecNumber evidence="5">3.6.1.1</ecNumber>
    </recommendedName>
    <alternativeName>
        <fullName evidence="5">Pyrophosphate phospho-hydrolase</fullName>
        <shortName evidence="5">PPase</shortName>
    </alternativeName>
</protein>
<feature type="binding site" evidence="5">
    <location>
        <position position="44"/>
    </location>
    <ligand>
        <name>substrate</name>
    </ligand>
</feature>
<dbReference type="NCBIfam" id="NF002317">
    <property type="entry name" value="PRK01250.1"/>
    <property type="match status" value="1"/>
</dbReference>
<sequence length="174" mass="19440">MSLKDLPAGKEPPHDIYVVVENPKHTPHIKYEVDKDTGLLFVDRFAPMPMVFPAHYGFINNTLGGDGDPVDAFVYTDIAVVPGAVVRCRPVGVLMTTDESGEDAKLVCVPHKKLDPRFENIKDYTDLPQMFRDQLEQFYSHYKNLEPGKWVKIAGWGDVKAAEAIVLKGITDAK</sequence>
<dbReference type="AlphaFoldDB" id="A0A6N4R957"/>
<evidence type="ECO:0000313" key="7">
    <source>
        <dbReference type="Proteomes" id="UP000320948"/>
    </source>
</evidence>
<gene>
    <name evidence="5" type="primary">ppa</name>
    <name evidence="6" type="ORF">DI628_07190</name>
</gene>
<comment type="catalytic activity">
    <reaction evidence="5">
        <text>diphosphate + H2O = 2 phosphate + H(+)</text>
        <dbReference type="Rhea" id="RHEA:24576"/>
        <dbReference type="ChEBI" id="CHEBI:15377"/>
        <dbReference type="ChEBI" id="CHEBI:15378"/>
        <dbReference type="ChEBI" id="CHEBI:33019"/>
        <dbReference type="ChEBI" id="CHEBI:43474"/>
        <dbReference type="EC" id="3.6.1.1"/>
    </reaction>
</comment>
<dbReference type="GO" id="GO:0000287">
    <property type="term" value="F:magnesium ion binding"/>
    <property type="evidence" value="ECO:0007669"/>
    <property type="project" value="UniProtKB-UniRule"/>
</dbReference>
<evidence type="ECO:0000256" key="4">
    <source>
        <dbReference type="ARBA" id="ARBA00022842"/>
    </source>
</evidence>
<comment type="subunit">
    <text evidence="5">Homohexamer.</text>
</comment>
<evidence type="ECO:0000256" key="1">
    <source>
        <dbReference type="ARBA" id="ARBA00001946"/>
    </source>
</evidence>
<comment type="cofactor">
    <cofactor evidence="1 5">
        <name>Mg(2+)</name>
        <dbReference type="ChEBI" id="CHEBI:18420"/>
    </cofactor>
</comment>
<keyword evidence="5" id="KW-0963">Cytoplasm</keyword>
<feature type="binding site" evidence="5">
    <location>
        <position position="56"/>
    </location>
    <ligand>
        <name>substrate</name>
    </ligand>
</feature>
<name>A0A6N4R957_BLAVI</name>
<reference evidence="6 7" key="1">
    <citation type="journal article" date="2017" name="Nat. Commun.">
        <title>In situ click chemistry generation of cyclooxygenase-2 inhibitors.</title>
        <authorList>
            <person name="Bhardwaj A."/>
            <person name="Kaur J."/>
            <person name="Wuest M."/>
            <person name="Wuest F."/>
        </authorList>
    </citation>
    <scope>NUCLEOTIDE SEQUENCE [LARGE SCALE GENOMIC DNA]</scope>
    <source>
        <strain evidence="6">S2_018_000_R2_106</strain>
    </source>
</reference>
<dbReference type="GO" id="GO:0006796">
    <property type="term" value="P:phosphate-containing compound metabolic process"/>
    <property type="evidence" value="ECO:0007669"/>
    <property type="project" value="InterPro"/>
</dbReference>
<dbReference type="EMBL" id="VAFM01000002">
    <property type="protein sequence ID" value="TKW60677.1"/>
    <property type="molecule type" value="Genomic_DNA"/>
</dbReference>
<feature type="binding site" evidence="5">
    <location>
        <position position="103"/>
    </location>
    <ligand>
        <name>Mg(2+)</name>
        <dbReference type="ChEBI" id="CHEBI:18420"/>
        <label>1</label>
    </ligand>
</feature>
<dbReference type="Pfam" id="PF00719">
    <property type="entry name" value="Pyrophosphatase"/>
    <property type="match status" value="1"/>
</dbReference>
<dbReference type="Gene3D" id="3.90.80.10">
    <property type="entry name" value="Inorganic pyrophosphatase"/>
    <property type="match status" value="1"/>
</dbReference>
<keyword evidence="4 5" id="KW-0460">Magnesium</keyword>
<dbReference type="PANTHER" id="PTHR10286">
    <property type="entry name" value="INORGANIC PYROPHOSPHATASE"/>
    <property type="match status" value="1"/>
</dbReference>
<feature type="binding site" evidence="5">
    <location>
        <position position="142"/>
    </location>
    <ligand>
        <name>substrate</name>
    </ligand>
</feature>
<evidence type="ECO:0000256" key="2">
    <source>
        <dbReference type="ARBA" id="ARBA00022723"/>
    </source>
</evidence>
<comment type="subcellular location">
    <subcellularLocation>
        <location evidence="5">Cytoplasm</location>
    </subcellularLocation>
</comment>
<dbReference type="EC" id="3.6.1.1" evidence="5"/>
<evidence type="ECO:0000256" key="5">
    <source>
        <dbReference type="HAMAP-Rule" id="MF_00209"/>
    </source>
</evidence>
<dbReference type="InterPro" id="IPR036649">
    <property type="entry name" value="Pyrophosphatase_sf"/>
</dbReference>
<dbReference type="GO" id="GO:0004427">
    <property type="term" value="F:inorganic diphosphate phosphatase activity"/>
    <property type="evidence" value="ECO:0007669"/>
    <property type="project" value="UniProtKB-UniRule"/>
</dbReference>
<comment type="similarity">
    <text evidence="5">Belongs to the PPase family.</text>
</comment>
<dbReference type="Proteomes" id="UP000320948">
    <property type="component" value="Unassembled WGS sequence"/>
</dbReference>
<feature type="binding site" evidence="5">
    <location>
        <position position="71"/>
    </location>
    <ligand>
        <name>Mg(2+)</name>
        <dbReference type="ChEBI" id="CHEBI:18420"/>
        <label>2</label>
    </ligand>
</feature>
<dbReference type="InterPro" id="IPR008162">
    <property type="entry name" value="Pyrophosphatase"/>
</dbReference>
<dbReference type="GO" id="GO:0005737">
    <property type="term" value="C:cytoplasm"/>
    <property type="evidence" value="ECO:0007669"/>
    <property type="project" value="UniProtKB-SubCell"/>
</dbReference>
<comment type="function">
    <text evidence="5">Catalyzes the hydrolysis of inorganic pyrophosphate (PPi) forming two phosphate ions.</text>
</comment>
<organism evidence="6 7">
    <name type="scientific">Blastochloris viridis</name>
    <name type="common">Rhodopseudomonas viridis</name>
    <dbReference type="NCBI Taxonomy" id="1079"/>
    <lineage>
        <taxon>Bacteria</taxon>
        <taxon>Pseudomonadati</taxon>
        <taxon>Pseudomonadota</taxon>
        <taxon>Alphaproteobacteria</taxon>
        <taxon>Hyphomicrobiales</taxon>
        <taxon>Blastochloridaceae</taxon>
        <taxon>Blastochloris</taxon>
    </lineage>
</organism>
<evidence type="ECO:0000313" key="6">
    <source>
        <dbReference type="EMBL" id="TKW60677.1"/>
    </source>
</evidence>
<dbReference type="HAMAP" id="MF_00209">
    <property type="entry name" value="Inorganic_PPase"/>
    <property type="match status" value="1"/>
</dbReference>